<dbReference type="InterPro" id="IPR036193">
    <property type="entry name" value="ADK_active_lid_dom_sf"/>
</dbReference>
<reference evidence="7 8" key="2">
    <citation type="submission" date="2024-07" db="EMBL/GenBank/DDBJ databases">
        <authorList>
            <person name="Akdeniz Z."/>
        </authorList>
    </citation>
    <scope>NUCLEOTIDE SEQUENCE [LARGE SCALE GENOMIC DNA]</scope>
</reference>
<dbReference type="PROSITE" id="PS00113">
    <property type="entry name" value="ADENYLATE_KINASE"/>
    <property type="match status" value="1"/>
</dbReference>
<dbReference type="Proteomes" id="UP001642409">
    <property type="component" value="Unassembled WGS sequence"/>
</dbReference>
<dbReference type="EMBL" id="CATOUU010000994">
    <property type="protein sequence ID" value="CAI9965788.1"/>
    <property type="molecule type" value="Genomic_DNA"/>
</dbReference>
<evidence type="ECO:0000313" key="6">
    <source>
        <dbReference type="EMBL" id="CAI9965788.1"/>
    </source>
</evidence>
<keyword evidence="3" id="KW-0547">Nucleotide-binding</keyword>
<keyword evidence="8" id="KW-1185">Reference proteome</keyword>
<keyword evidence="2 5" id="KW-0808">Transferase</keyword>
<dbReference type="SUPFAM" id="SSF52540">
    <property type="entry name" value="P-loop containing nucleoside triphosphate hydrolases"/>
    <property type="match status" value="1"/>
</dbReference>
<dbReference type="EMBL" id="CAXDID020000111">
    <property type="protein sequence ID" value="CAL6029689.1"/>
    <property type="molecule type" value="Genomic_DNA"/>
</dbReference>
<evidence type="ECO:0000256" key="1">
    <source>
        <dbReference type="ARBA" id="ARBA00007220"/>
    </source>
</evidence>
<gene>
    <name evidence="7" type="ORF">HINF_LOCUS32566</name>
    <name evidence="6" type="ORF">HINF_LOCUS53433</name>
</gene>
<accession>A0AA86VG76</accession>
<dbReference type="HAMAP" id="MF_00235">
    <property type="entry name" value="Adenylate_kinase_Adk"/>
    <property type="match status" value="1"/>
</dbReference>
<dbReference type="InterPro" id="IPR027417">
    <property type="entry name" value="P-loop_NTPase"/>
</dbReference>
<sequence>MEHSSFKHREHQSVEGRMPFNAILIGAPGVGKGTQCDILKSKVDYAHVSTGDLIRAEIRNQTEIGLSIQSITEKGGLVPDEIINQMLCNHINSLPINQSWMIDGFPRTLAQAQFLKDSDLQITHIIELAGDEAEITKRLSGRLFDPLTGSTYHKINNPPPADVAGRCITRKDDQPAVIAQRFQIFRDSAEAIRTLFSDLEVIIDAKGKSIQEIASQIEKILL</sequence>
<comment type="caution">
    <text evidence="6">The sequence shown here is derived from an EMBL/GenBank/DDBJ whole genome shotgun (WGS) entry which is preliminary data.</text>
</comment>
<dbReference type="PANTHER" id="PTHR23359">
    <property type="entry name" value="NUCLEOTIDE KINASE"/>
    <property type="match status" value="1"/>
</dbReference>
<dbReference type="PRINTS" id="PR00094">
    <property type="entry name" value="ADENYLTKNASE"/>
</dbReference>
<reference evidence="6" key="1">
    <citation type="submission" date="2023-06" db="EMBL/GenBank/DDBJ databases">
        <authorList>
            <person name="Kurt Z."/>
        </authorList>
    </citation>
    <scope>NUCLEOTIDE SEQUENCE</scope>
</reference>
<dbReference type="GO" id="GO:0004017">
    <property type="term" value="F:AMP kinase activity"/>
    <property type="evidence" value="ECO:0007669"/>
    <property type="project" value="InterPro"/>
</dbReference>
<protein>
    <submittedName>
        <fullName evidence="6">Adenylate kinase 1</fullName>
    </submittedName>
    <submittedName>
        <fullName evidence="7">Adenylate_kinase 1</fullName>
    </submittedName>
</protein>
<dbReference type="InterPro" id="IPR033690">
    <property type="entry name" value="Adenylat_kinase_CS"/>
</dbReference>
<dbReference type="CDD" id="cd01428">
    <property type="entry name" value="ADK"/>
    <property type="match status" value="1"/>
</dbReference>
<evidence type="ECO:0000313" key="7">
    <source>
        <dbReference type="EMBL" id="CAL6029689.1"/>
    </source>
</evidence>
<evidence type="ECO:0000256" key="4">
    <source>
        <dbReference type="ARBA" id="ARBA00022777"/>
    </source>
</evidence>
<evidence type="ECO:0000313" key="8">
    <source>
        <dbReference type="Proteomes" id="UP001642409"/>
    </source>
</evidence>
<keyword evidence="4 5" id="KW-0418">Kinase</keyword>
<dbReference type="Gene3D" id="3.40.50.300">
    <property type="entry name" value="P-loop containing nucleotide triphosphate hydrolases"/>
    <property type="match status" value="1"/>
</dbReference>
<dbReference type="NCBIfam" id="TIGR01351">
    <property type="entry name" value="adk"/>
    <property type="match status" value="1"/>
</dbReference>
<dbReference type="AlphaFoldDB" id="A0AA86VG76"/>
<evidence type="ECO:0000256" key="2">
    <source>
        <dbReference type="ARBA" id="ARBA00022679"/>
    </source>
</evidence>
<dbReference type="InterPro" id="IPR006259">
    <property type="entry name" value="Adenyl_kin_sub"/>
</dbReference>
<name>A0AA86VG76_9EUKA</name>
<organism evidence="6">
    <name type="scientific">Hexamita inflata</name>
    <dbReference type="NCBI Taxonomy" id="28002"/>
    <lineage>
        <taxon>Eukaryota</taxon>
        <taxon>Metamonada</taxon>
        <taxon>Diplomonadida</taxon>
        <taxon>Hexamitidae</taxon>
        <taxon>Hexamitinae</taxon>
        <taxon>Hexamita</taxon>
    </lineage>
</organism>
<comment type="similarity">
    <text evidence="1 5">Belongs to the adenylate kinase family.</text>
</comment>
<evidence type="ECO:0000256" key="3">
    <source>
        <dbReference type="ARBA" id="ARBA00022741"/>
    </source>
</evidence>
<proteinExistence type="inferred from homology"/>
<evidence type="ECO:0000256" key="5">
    <source>
        <dbReference type="RuleBase" id="RU003330"/>
    </source>
</evidence>
<dbReference type="GO" id="GO:0005524">
    <property type="term" value="F:ATP binding"/>
    <property type="evidence" value="ECO:0007669"/>
    <property type="project" value="InterPro"/>
</dbReference>
<dbReference type="Pfam" id="PF00406">
    <property type="entry name" value="ADK"/>
    <property type="match status" value="1"/>
</dbReference>
<dbReference type="InterPro" id="IPR000850">
    <property type="entry name" value="Adenylat/UMP-CMP_kin"/>
</dbReference>
<dbReference type="SUPFAM" id="SSF57774">
    <property type="entry name" value="Microbial and mitochondrial ADK, insert 'zinc finger' domain"/>
    <property type="match status" value="1"/>
</dbReference>